<gene>
    <name evidence="2" type="ORF">V1478_018821</name>
</gene>
<accession>A0ABD1ZWC7</accession>
<comment type="caution">
    <text evidence="2">The sequence shown here is derived from an EMBL/GenBank/DDBJ whole genome shotgun (WGS) entry which is preliminary data.</text>
</comment>
<keyword evidence="3" id="KW-1185">Reference proteome</keyword>
<feature type="compositionally biased region" description="Basic and acidic residues" evidence="1">
    <location>
        <begin position="1"/>
        <end position="17"/>
    </location>
</feature>
<evidence type="ECO:0000313" key="3">
    <source>
        <dbReference type="Proteomes" id="UP001607302"/>
    </source>
</evidence>
<evidence type="ECO:0000313" key="2">
    <source>
        <dbReference type="EMBL" id="KAL2711800.1"/>
    </source>
</evidence>
<reference evidence="2 3" key="1">
    <citation type="journal article" date="2024" name="Ann. Entomol. Soc. Am.">
        <title>Genomic analyses of the southern and eastern yellowjacket wasps (Hymenoptera: Vespidae) reveal evolutionary signatures of social life.</title>
        <authorList>
            <person name="Catto M.A."/>
            <person name="Caine P.B."/>
            <person name="Orr S.E."/>
            <person name="Hunt B.G."/>
            <person name="Goodisman M.A.D."/>
        </authorList>
    </citation>
    <scope>NUCLEOTIDE SEQUENCE [LARGE SCALE GENOMIC DNA]</scope>
    <source>
        <strain evidence="2">233</strain>
        <tissue evidence="2">Head and thorax</tissue>
    </source>
</reference>
<dbReference type="AlphaFoldDB" id="A0ABD1ZWC7"/>
<name>A0ABD1ZWC7_VESSQ</name>
<protein>
    <submittedName>
        <fullName evidence="2">Uncharacterized protein</fullName>
    </submittedName>
</protein>
<feature type="region of interest" description="Disordered" evidence="1">
    <location>
        <begin position="1"/>
        <end position="40"/>
    </location>
</feature>
<evidence type="ECO:0000256" key="1">
    <source>
        <dbReference type="SAM" id="MobiDB-lite"/>
    </source>
</evidence>
<dbReference type="Proteomes" id="UP001607302">
    <property type="component" value="Unassembled WGS sequence"/>
</dbReference>
<dbReference type="EMBL" id="JAUDFV010000173">
    <property type="protein sequence ID" value="KAL2711800.1"/>
    <property type="molecule type" value="Genomic_DNA"/>
</dbReference>
<sequence length="80" mass="9610">MKKKEKDLKKKEGKKEKEEEEEKENNWHWPPMTSRKGNSKRIHANWLKENVRVSFGERVFVSFDVSRISKVDTTSSVRFE</sequence>
<proteinExistence type="predicted"/>
<organism evidence="2 3">
    <name type="scientific">Vespula squamosa</name>
    <name type="common">Southern yellow jacket</name>
    <name type="synonym">Wasp</name>
    <dbReference type="NCBI Taxonomy" id="30214"/>
    <lineage>
        <taxon>Eukaryota</taxon>
        <taxon>Metazoa</taxon>
        <taxon>Ecdysozoa</taxon>
        <taxon>Arthropoda</taxon>
        <taxon>Hexapoda</taxon>
        <taxon>Insecta</taxon>
        <taxon>Pterygota</taxon>
        <taxon>Neoptera</taxon>
        <taxon>Endopterygota</taxon>
        <taxon>Hymenoptera</taxon>
        <taxon>Apocrita</taxon>
        <taxon>Aculeata</taxon>
        <taxon>Vespoidea</taxon>
        <taxon>Vespidae</taxon>
        <taxon>Vespinae</taxon>
        <taxon>Vespula</taxon>
    </lineage>
</organism>